<dbReference type="InterPro" id="IPR050832">
    <property type="entry name" value="Bact_Acetyltransf"/>
</dbReference>
<dbReference type="InterPro" id="IPR016181">
    <property type="entry name" value="Acyl_CoA_acyltransferase"/>
</dbReference>
<reference evidence="5" key="1">
    <citation type="submission" date="2017-09" db="EMBL/GenBank/DDBJ databases">
        <title>FDA dAtabase for Regulatory Grade micrObial Sequences (FDA-ARGOS): Supporting development and validation of Infectious Disease Dx tests.</title>
        <authorList>
            <person name="Minogue T."/>
            <person name="Wolcott M."/>
            <person name="Wasieloski L."/>
            <person name="Aguilar W."/>
            <person name="Moore D."/>
            <person name="Tallon L."/>
            <person name="Sadzewicz L."/>
            <person name="Ott S."/>
            <person name="Zhao X."/>
            <person name="Nagaraj S."/>
            <person name="Vavikolanu K."/>
            <person name="Aluvathingal J."/>
            <person name="Nadendla S."/>
            <person name="Sichtig H."/>
        </authorList>
    </citation>
    <scope>NUCLEOTIDE SEQUENCE [LARGE SCALE GENOMIC DNA]</scope>
    <source>
        <strain evidence="5">FDAARGOS_390</strain>
    </source>
</reference>
<comment type="caution">
    <text evidence="4">The sequence shown here is derived from an EMBL/GenBank/DDBJ whole genome shotgun (WGS) entry which is preliminary data.</text>
</comment>
<accession>A0A2A7S9F6</accession>
<dbReference type="Pfam" id="PF00583">
    <property type="entry name" value="Acetyltransf_1"/>
    <property type="match status" value="1"/>
</dbReference>
<dbReference type="PROSITE" id="PS51186">
    <property type="entry name" value="GNAT"/>
    <property type="match status" value="1"/>
</dbReference>
<dbReference type="GO" id="GO:0016747">
    <property type="term" value="F:acyltransferase activity, transferring groups other than amino-acyl groups"/>
    <property type="evidence" value="ECO:0007669"/>
    <property type="project" value="InterPro"/>
</dbReference>
<name>A0A2A7S9F6_BURGA</name>
<sequence length="238" mass="27104">MAVQRVEHEQQVQVETAQSIVHDMHFSRREMQYAQHWAGSRGDGAAAPPIGRARMDYLFSCDEFRFNGGSYIHEPSLNLMTSHPIDSQAPDQPYSIRRARVDDLPLLYEGELAYILAIEPEQEAGWRRAMGAHLRQWIRGLPFMYVAQQQGTPIGYCFWERHGEQAVLASIHVVEAHRRRGVARKLLDAYIADARSHGPLELVLGVKADNPARQLYETAGFAFTHEADGYRHYRYSAG</sequence>
<keyword evidence="2" id="KW-0012">Acyltransferase</keyword>
<protein>
    <recommendedName>
        <fullName evidence="3">N-acetyltransferase domain-containing protein</fullName>
    </recommendedName>
</protein>
<evidence type="ECO:0000256" key="1">
    <source>
        <dbReference type="ARBA" id="ARBA00022679"/>
    </source>
</evidence>
<feature type="domain" description="N-acetyltransferase" evidence="3">
    <location>
        <begin position="94"/>
        <end position="238"/>
    </location>
</feature>
<dbReference type="EMBL" id="PDDY01000004">
    <property type="protein sequence ID" value="PEH40201.1"/>
    <property type="molecule type" value="Genomic_DNA"/>
</dbReference>
<dbReference type="SUPFAM" id="SSF55729">
    <property type="entry name" value="Acyl-CoA N-acyltransferases (Nat)"/>
    <property type="match status" value="1"/>
</dbReference>
<evidence type="ECO:0000259" key="3">
    <source>
        <dbReference type="PROSITE" id="PS51186"/>
    </source>
</evidence>
<dbReference type="PANTHER" id="PTHR43877">
    <property type="entry name" value="AMINOALKYLPHOSPHONATE N-ACETYLTRANSFERASE-RELATED-RELATED"/>
    <property type="match status" value="1"/>
</dbReference>
<evidence type="ECO:0000256" key="2">
    <source>
        <dbReference type="ARBA" id="ARBA00023315"/>
    </source>
</evidence>
<dbReference type="InterPro" id="IPR000182">
    <property type="entry name" value="GNAT_dom"/>
</dbReference>
<dbReference type="Gene3D" id="3.40.630.30">
    <property type="match status" value="1"/>
</dbReference>
<evidence type="ECO:0000313" key="5">
    <source>
        <dbReference type="Proteomes" id="UP000220629"/>
    </source>
</evidence>
<dbReference type="AlphaFoldDB" id="A0A2A7S9F6"/>
<dbReference type="CDD" id="cd04301">
    <property type="entry name" value="NAT_SF"/>
    <property type="match status" value="1"/>
</dbReference>
<organism evidence="4 5">
    <name type="scientific">Burkholderia gladioli</name>
    <name type="common">Pseudomonas marginata</name>
    <name type="synonym">Phytomonas marginata</name>
    <dbReference type="NCBI Taxonomy" id="28095"/>
    <lineage>
        <taxon>Bacteria</taxon>
        <taxon>Pseudomonadati</taxon>
        <taxon>Pseudomonadota</taxon>
        <taxon>Betaproteobacteria</taxon>
        <taxon>Burkholderiales</taxon>
        <taxon>Burkholderiaceae</taxon>
        <taxon>Burkholderia</taxon>
    </lineage>
</organism>
<evidence type="ECO:0000313" key="4">
    <source>
        <dbReference type="EMBL" id="PEH40201.1"/>
    </source>
</evidence>
<gene>
    <name evidence="4" type="ORF">CRM94_24440</name>
</gene>
<proteinExistence type="predicted"/>
<dbReference type="Proteomes" id="UP000220629">
    <property type="component" value="Unassembled WGS sequence"/>
</dbReference>
<keyword evidence="1" id="KW-0808">Transferase</keyword>